<evidence type="ECO:0000313" key="8">
    <source>
        <dbReference type="Proteomes" id="UP000261285"/>
    </source>
</evidence>
<dbReference type="OrthoDB" id="9935097at2"/>
<keyword evidence="1" id="KW-0812">Transmembrane</keyword>
<dbReference type="AlphaFoldDB" id="A0A174PL88"/>
<evidence type="ECO:0000313" key="7">
    <source>
        <dbReference type="Proteomes" id="UP000095485"/>
    </source>
</evidence>
<organism evidence="2 7">
    <name type="scientific">Dorea longicatena</name>
    <dbReference type="NCBI Taxonomy" id="88431"/>
    <lineage>
        <taxon>Bacteria</taxon>
        <taxon>Bacillati</taxon>
        <taxon>Bacillota</taxon>
        <taxon>Clostridia</taxon>
        <taxon>Lachnospirales</taxon>
        <taxon>Lachnospiraceae</taxon>
        <taxon>Dorea</taxon>
    </lineage>
</organism>
<dbReference type="Proteomes" id="UP000398619">
    <property type="component" value="Unassembled WGS sequence"/>
</dbReference>
<keyword evidence="9" id="KW-1185">Reference proteome</keyword>
<dbReference type="EMBL" id="QSVN01000019">
    <property type="protein sequence ID" value="RGO30254.1"/>
    <property type="molecule type" value="Genomic_DNA"/>
</dbReference>
<gene>
    <name evidence="6" type="ORF">DLSSTS7063_02171</name>
    <name evidence="5" type="ORF">DW265_03110</name>
    <name evidence="4" type="ORF">DW641_12585</name>
    <name evidence="3" type="ORF">DXB16_12835</name>
    <name evidence="2" type="ORF">ERS852526_01525</name>
</gene>
<sequence>MLEEGRKKIRMCLIFVITAAVIIGFIYYFHDVKGSHGVNEGTLVKKTVYYQDEKTEVKKDGREGRHCIYKGRPEC</sequence>
<dbReference type="EMBL" id="CABHNM010000049">
    <property type="protein sequence ID" value="VUX15488.1"/>
    <property type="molecule type" value="Genomic_DNA"/>
</dbReference>
<evidence type="ECO:0000313" key="5">
    <source>
        <dbReference type="EMBL" id="RHG27765.1"/>
    </source>
</evidence>
<evidence type="ECO:0000313" key="6">
    <source>
        <dbReference type="EMBL" id="VUX15488.1"/>
    </source>
</evidence>
<dbReference type="Proteomes" id="UP000284095">
    <property type="component" value="Unassembled WGS sequence"/>
</dbReference>
<dbReference type="Proteomes" id="UP000095485">
    <property type="component" value="Unassembled WGS sequence"/>
</dbReference>
<dbReference type="EMBL" id="CZAY01000010">
    <property type="protein sequence ID" value="CUP60321.1"/>
    <property type="molecule type" value="Genomic_DNA"/>
</dbReference>
<dbReference type="EMBL" id="QRHW01000026">
    <property type="protein sequence ID" value="RHG05532.1"/>
    <property type="molecule type" value="Genomic_DNA"/>
</dbReference>
<evidence type="ECO:0000313" key="10">
    <source>
        <dbReference type="Proteomes" id="UP000284112"/>
    </source>
</evidence>
<reference evidence="6 11" key="3">
    <citation type="submission" date="2019-07" db="EMBL/GenBank/DDBJ databases">
        <authorList>
            <person name="Hibberd C M."/>
            <person name="Gehrig L. J."/>
            <person name="Chang H.-W."/>
            <person name="Venkatesh S."/>
        </authorList>
    </citation>
    <scope>NUCLEOTIDE SEQUENCE [LARGE SCALE GENOMIC DNA]</scope>
    <source>
        <strain evidence="6">Dorea_longicatena_SSTS_Bg7063</strain>
    </source>
</reference>
<protein>
    <submittedName>
        <fullName evidence="2">Uncharacterized protein</fullName>
    </submittedName>
</protein>
<evidence type="ECO:0000256" key="1">
    <source>
        <dbReference type="SAM" id="Phobius"/>
    </source>
</evidence>
<evidence type="ECO:0000313" key="11">
    <source>
        <dbReference type="Proteomes" id="UP000398619"/>
    </source>
</evidence>
<keyword evidence="1" id="KW-1133">Transmembrane helix</keyword>
<evidence type="ECO:0000313" key="3">
    <source>
        <dbReference type="EMBL" id="RGO30254.1"/>
    </source>
</evidence>
<dbReference type="Proteomes" id="UP000261285">
    <property type="component" value="Unassembled WGS sequence"/>
</dbReference>
<reference evidence="8 9" key="2">
    <citation type="submission" date="2018-08" db="EMBL/GenBank/DDBJ databases">
        <title>A genome reference for cultivated species of the human gut microbiota.</title>
        <authorList>
            <person name="Zou Y."/>
            <person name="Xue W."/>
            <person name="Luo G."/>
        </authorList>
    </citation>
    <scope>NUCLEOTIDE SEQUENCE [LARGE SCALE GENOMIC DNA]</scope>
    <source>
        <strain evidence="5 9">AM22-22</strain>
        <strain evidence="4 10">AM23-13</strain>
        <strain evidence="3 8">OM02-16</strain>
    </source>
</reference>
<feature type="transmembrane region" description="Helical" evidence="1">
    <location>
        <begin position="12"/>
        <end position="30"/>
    </location>
</feature>
<dbReference type="GeneID" id="96228820"/>
<reference evidence="2 7" key="1">
    <citation type="submission" date="2015-09" db="EMBL/GenBank/DDBJ databases">
        <authorList>
            <consortium name="Pathogen Informatics"/>
        </authorList>
    </citation>
    <scope>NUCLEOTIDE SEQUENCE [LARGE SCALE GENOMIC DNA]</scope>
    <source>
        <strain evidence="2 7">2789STDY5834914</strain>
    </source>
</reference>
<evidence type="ECO:0000313" key="4">
    <source>
        <dbReference type="EMBL" id="RHG05532.1"/>
    </source>
</evidence>
<dbReference type="EMBL" id="QRIC01000004">
    <property type="protein sequence ID" value="RHG27765.1"/>
    <property type="molecule type" value="Genomic_DNA"/>
</dbReference>
<accession>A0A174PL88</accession>
<keyword evidence="1" id="KW-0472">Membrane</keyword>
<proteinExistence type="predicted"/>
<evidence type="ECO:0000313" key="2">
    <source>
        <dbReference type="EMBL" id="CUP60321.1"/>
    </source>
</evidence>
<dbReference type="Proteomes" id="UP000284112">
    <property type="component" value="Unassembled WGS sequence"/>
</dbReference>
<name>A0A174PL88_9FIRM</name>
<evidence type="ECO:0000313" key="9">
    <source>
        <dbReference type="Proteomes" id="UP000284095"/>
    </source>
</evidence>
<dbReference type="RefSeq" id="WP_044924819.1">
    <property type="nucleotide sequence ID" value="NZ_CABMEZ010000019.1"/>
</dbReference>
<dbReference type="STRING" id="88431.ERS852423_00607"/>